<feature type="domain" description="Sema" evidence="22">
    <location>
        <begin position="883"/>
        <end position="1357"/>
    </location>
</feature>
<proteinExistence type="inferred from homology"/>
<dbReference type="InterPro" id="IPR001849">
    <property type="entry name" value="PH_domain"/>
</dbReference>
<keyword evidence="4" id="KW-0597">Phosphoprotein</keyword>
<comment type="caution">
    <text evidence="16">Lacks conserved residue(s) required for the propagation of feature annotation.</text>
</comment>
<dbReference type="Pfam" id="PF00047">
    <property type="entry name" value="ig"/>
    <property type="match status" value="1"/>
</dbReference>
<dbReference type="SUPFAM" id="SSF55550">
    <property type="entry name" value="SH2 domain"/>
    <property type="match status" value="1"/>
</dbReference>
<feature type="compositionally biased region" description="Polar residues" evidence="17">
    <location>
        <begin position="1528"/>
        <end position="1537"/>
    </location>
</feature>
<feature type="non-terminal residue" evidence="23">
    <location>
        <position position="1"/>
    </location>
</feature>
<dbReference type="InterPro" id="IPR007110">
    <property type="entry name" value="Ig-like_dom"/>
</dbReference>
<feature type="region of interest" description="Disordered" evidence="17">
    <location>
        <begin position="421"/>
        <end position="441"/>
    </location>
</feature>
<feature type="non-terminal residue" evidence="23">
    <location>
        <position position="1670"/>
    </location>
</feature>
<evidence type="ECO:0000313" key="23">
    <source>
        <dbReference type="EMBL" id="MBN3315549.1"/>
    </source>
</evidence>
<feature type="compositionally biased region" description="Pro residues" evidence="17">
    <location>
        <begin position="354"/>
        <end position="365"/>
    </location>
</feature>
<dbReference type="Pfam" id="PF01403">
    <property type="entry name" value="Sema"/>
    <property type="match status" value="1"/>
</dbReference>
<dbReference type="Pfam" id="PF01437">
    <property type="entry name" value="PSI"/>
    <property type="match status" value="1"/>
</dbReference>
<keyword evidence="3" id="KW-0217">Developmental protein</keyword>
<comment type="caution">
    <text evidence="23">The sequence shown here is derived from an EMBL/GenBank/DDBJ whole genome shotgun (WGS) entry which is preliminary data.</text>
</comment>
<dbReference type="PROSITE" id="PS50835">
    <property type="entry name" value="IG_LIKE"/>
    <property type="match status" value="1"/>
</dbReference>
<dbReference type="GO" id="GO:0000122">
    <property type="term" value="P:negative regulation of transcription by RNA polymerase II"/>
    <property type="evidence" value="ECO:0007669"/>
    <property type="project" value="TreeGrafter"/>
</dbReference>
<dbReference type="SUPFAM" id="SSF103575">
    <property type="entry name" value="Plexin repeat"/>
    <property type="match status" value="1"/>
</dbReference>
<evidence type="ECO:0000313" key="24">
    <source>
        <dbReference type="Proteomes" id="UP000736164"/>
    </source>
</evidence>
<dbReference type="CDD" id="cd13268">
    <property type="entry name" value="PH_Brdg1"/>
    <property type="match status" value="1"/>
</dbReference>
<dbReference type="FunFam" id="3.30.1680.10:FF:000016">
    <property type="entry name" value="Putative Semaphorin-6B"/>
    <property type="match status" value="1"/>
</dbReference>
<evidence type="ECO:0000256" key="14">
    <source>
        <dbReference type="ARBA" id="ARBA00074143"/>
    </source>
</evidence>
<comment type="subcellular location">
    <subcellularLocation>
        <location evidence="1">Membrane</location>
    </subcellularLocation>
</comment>
<evidence type="ECO:0000256" key="9">
    <source>
        <dbReference type="ARBA" id="ARBA00022999"/>
    </source>
</evidence>
<evidence type="ECO:0000256" key="1">
    <source>
        <dbReference type="ARBA" id="ARBA00004370"/>
    </source>
</evidence>
<evidence type="ECO:0000256" key="7">
    <source>
        <dbReference type="ARBA" id="ARBA00022902"/>
    </source>
</evidence>
<evidence type="ECO:0000256" key="17">
    <source>
        <dbReference type="SAM" id="MobiDB-lite"/>
    </source>
</evidence>
<keyword evidence="11" id="KW-1015">Disulfide bond</keyword>
<feature type="domain" description="PH" evidence="20">
    <location>
        <begin position="85"/>
        <end position="183"/>
    </location>
</feature>
<keyword evidence="9 15" id="KW-0727">SH2 domain</keyword>
<evidence type="ECO:0000256" key="13">
    <source>
        <dbReference type="ARBA" id="ARBA00023319"/>
    </source>
</evidence>
<dbReference type="InterPro" id="IPR001627">
    <property type="entry name" value="Semap_dom"/>
</dbReference>
<keyword evidence="12" id="KW-0325">Glycoprotein</keyword>
<evidence type="ECO:0000259" key="19">
    <source>
        <dbReference type="PROSITE" id="PS50001"/>
    </source>
</evidence>
<feature type="region of interest" description="Disordered" evidence="17">
    <location>
        <begin position="1593"/>
        <end position="1614"/>
    </location>
</feature>
<dbReference type="PANTHER" id="PTHR11036">
    <property type="entry name" value="SEMAPHORIN"/>
    <property type="match status" value="1"/>
</dbReference>
<dbReference type="FunFam" id="2.130.10.10:FF:001703">
    <property type="entry name" value="Semaphorin 4e"/>
    <property type="match status" value="1"/>
</dbReference>
<dbReference type="Gene3D" id="2.30.29.30">
    <property type="entry name" value="Pleckstrin-homology domain (PH domain)/Phosphotyrosine-binding domain (PTB)"/>
    <property type="match status" value="1"/>
</dbReference>
<evidence type="ECO:0000259" key="20">
    <source>
        <dbReference type="PROSITE" id="PS50003"/>
    </source>
</evidence>
<name>A0A8J7NP48_ATRSP</name>
<dbReference type="GO" id="GO:0030215">
    <property type="term" value="F:semaphorin receptor binding"/>
    <property type="evidence" value="ECO:0007669"/>
    <property type="project" value="InterPro"/>
</dbReference>
<dbReference type="Pfam" id="PF00169">
    <property type="entry name" value="PH"/>
    <property type="match status" value="1"/>
</dbReference>
<accession>A0A8J7NP48</accession>
<dbReference type="PROSITE" id="PS50001">
    <property type="entry name" value="SH2"/>
    <property type="match status" value="1"/>
</dbReference>
<evidence type="ECO:0000256" key="15">
    <source>
        <dbReference type="PROSITE-ProRule" id="PRU00191"/>
    </source>
</evidence>
<dbReference type="Gene3D" id="2.130.10.10">
    <property type="entry name" value="YVTN repeat-like/Quinoprotein amine dehydrogenase"/>
    <property type="match status" value="1"/>
</dbReference>
<dbReference type="InterPro" id="IPR015943">
    <property type="entry name" value="WD40/YVTN_repeat-like_dom_sf"/>
</dbReference>
<keyword evidence="13" id="KW-0393">Immunoglobulin domain</keyword>
<dbReference type="InterPro" id="IPR003599">
    <property type="entry name" value="Ig_sub"/>
</dbReference>
<comment type="similarity">
    <text evidence="2">Belongs to the semaphorin family.</text>
</comment>
<evidence type="ECO:0000256" key="16">
    <source>
        <dbReference type="PROSITE-ProRule" id="PRU00352"/>
    </source>
</evidence>
<dbReference type="PROSITE" id="PS50003">
    <property type="entry name" value="PH_DOMAIN"/>
    <property type="match status" value="1"/>
</dbReference>
<dbReference type="InterPro" id="IPR036179">
    <property type="entry name" value="Ig-like_dom_sf"/>
</dbReference>
<dbReference type="InterPro" id="IPR011993">
    <property type="entry name" value="PH-like_dom_sf"/>
</dbReference>
<evidence type="ECO:0000256" key="11">
    <source>
        <dbReference type="ARBA" id="ARBA00023157"/>
    </source>
</evidence>
<dbReference type="SUPFAM" id="SSF48726">
    <property type="entry name" value="Immunoglobulin"/>
    <property type="match status" value="1"/>
</dbReference>
<gene>
    <name evidence="23" type="primary">Sema4e</name>
    <name evidence="23" type="ORF">GTO95_0004065</name>
</gene>
<dbReference type="Proteomes" id="UP000736164">
    <property type="component" value="Unassembled WGS sequence"/>
</dbReference>
<feature type="compositionally biased region" description="Polar residues" evidence="17">
    <location>
        <begin position="27"/>
        <end position="43"/>
    </location>
</feature>
<dbReference type="SMART" id="SM00423">
    <property type="entry name" value="PSI"/>
    <property type="match status" value="1"/>
</dbReference>
<reference evidence="23" key="1">
    <citation type="journal article" date="2021" name="Cell">
        <title>Tracing the genetic footprints of vertebrate landing in non-teleost ray-finned fishes.</title>
        <authorList>
            <person name="Bi X."/>
            <person name="Wang K."/>
            <person name="Yang L."/>
            <person name="Pan H."/>
            <person name="Jiang H."/>
            <person name="Wei Q."/>
            <person name="Fang M."/>
            <person name="Yu H."/>
            <person name="Zhu C."/>
            <person name="Cai Y."/>
            <person name="He Y."/>
            <person name="Gan X."/>
            <person name="Zeng H."/>
            <person name="Yu D."/>
            <person name="Zhu Y."/>
            <person name="Jiang H."/>
            <person name="Qiu Q."/>
            <person name="Yang H."/>
            <person name="Zhang Y.E."/>
            <person name="Wang W."/>
            <person name="Zhu M."/>
            <person name="He S."/>
            <person name="Zhang G."/>
        </authorList>
    </citation>
    <scope>NUCLEOTIDE SEQUENCE</scope>
    <source>
        <strain evidence="23">Allg_001</strain>
    </source>
</reference>
<evidence type="ECO:0000256" key="4">
    <source>
        <dbReference type="ARBA" id="ARBA00022553"/>
    </source>
</evidence>
<evidence type="ECO:0000256" key="3">
    <source>
        <dbReference type="ARBA" id="ARBA00022473"/>
    </source>
</evidence>
<dbReference type="Gene3D" id="3.30.1680.10">
    <property type="entry name" value="ligand-binding face of the semaphorins, domain 2"/>
    <property type="match status" value="1"/>
</dbReference>
<evidence type="ECO:0000256" key="2">
    <source>
        <dbReference type="ARBA" id="ARBA00009492"/>
    </source>
</evidence>
<evidence type="ECO:0000256" key="8">
    <source>
        <dbReference type="ARBA" id="ARBA00022989"/>
    </source>
</evidence>
<dbReference type="Gene3D" id="3.30.505.10">
    <property type="entry name" value="SH2 domain"/>
    <property type="match status" value="1"/>
</dbReference>
<dbReference type="InterPro" id="IPR013783">
    <property type="entry name" value="Ig-like_fold"/>
</dbReference>
<organism evidence="23 24">
    <name type="scientific">Atractosteus spatula</name>
    <name type="common">Alligator gar</name>
    <name type="synonym">Lepisosteus spatula</name>
    <dbReference type="NCBI Taxonomy" id="7917"/>
    <lineage>
        <taxon>Eukaryota</taxon>
        <taxon>Metazoa</taxon>
        <taxon>Chordata</taxon>
        <taxon>Craniata</taxon>
        <taxon>Vertebrata</taxon>
        <taxon>Euteleostomi</taxon>
        <taxon>Actinopterygii</taxon>
        <taxon>Neopterygii</taxon>
        <taxon>Holostei</taxon>
        <taxon>Semionotiformes</taxon>
        <taxon>Lepisosteidae</taxon>
        <taxon>Atractosteus</taxon>
    </lineage>
</organism>
<dbReference type="InterPro" id="IPR000980">
    <property type="entry name" value="SH2"/>
</dbReference>
<dbReference type="PROSITE" id="PS51004">
    <property type="entry name" value="SEMA"/>
    <property type="match status" value="1"/>
</dbReference>
<dbReference type="GO" id="GO:0007411">
    <property type="term" value="P:axon guidance"/>
    <property type="evidence" value="ECO:0007669"/>
    <property type="project" value="TreeGrafter"/>
</dbReference>
<dbReference type="InterPro" id="IPR013151">
    <property type="entry name" value="Immunoglobulin_dom"/>
</dbReference>
<dbReference type="SUPFAM" id="SSF50729">
    <property type="entry name" value="PH domain-like"/>
    <property type="match status" value="1"/>
</dbReference>
<keyword evidence="6" id="KW-0221">Differentiation</keyword>
<keyword evidence="7" id="KW-0524">Neurogenesis</keyword>
<dbReference type="SMART" id="SM00233">
    <property type="entry name" value="PH"/>
    <property type="match status" value="1"/>
</dbReference>
<feature type="compositionally biased region" description="Basic and acidic residues" evidence="17">
    <location>
        <begin position="744"/>
        <end position="759"/>
    </location>
</feature>
<dbReference type="InterPro" id="IPR036352">
    <property type="entry name" value="Semap_dom_sf"/>
</dbReference>
<feature type="domain" description="Ig-like" evidence="21">
    <location>
        <begin position="1413"/>
        <end position="1498"/>
    </location>
</feature>
<feature type="transmembrane region" description="Helical" evidence="18">
    <location>
        <begin position="518"/>
        <end position="543"/>
    </location>
</feature>
<dbReference type="SMART" id="SM00630">
    <property type="entry name" value="Sema"/>
    <property type="match status" value="1"/>
</dbReference>
<feature type="transmembrane region" description="Helical" evidence="18">
    <location>
        <begin position="1552"/>
        <end position="1574"/>
    </location>
</feature>
<evidence type="ECO:0000256" key="12">
    <source>
        <dbReference type="ARBA" id="ARBA00023180"/>
    </source>
</evidence>
<feature type="compositionally biased region" description="Basic and acidic residues" evidence="17">
    <location>
        <begin position="16"/>
        <end position="26"/>
    </location>
</feature>
<sequence length="1670" mass="183028">MAEKADSSTKVCGSLENKHKDAHVSERNVSSKAVAQTPSTVTARPTDPKHTPGPAPAQAQQPGRMASSKPSPRQRGQRAREQLPPCYYEGFVEKRAQGDKTNRRFWTCLCGDTLFFYNNSKDSTYVEKLELSGFVSLTDDSSRDKNLEAGRLSLRMRDGEIKLTVPSLEARELWKGYIHSVVKLSVPSSLILLPGQLHMLHEVVEKETARRQVKPLSSSLYIDVLGDMPACFLQVSRTEAEVLLERHPSCGSLLLRPRRTGTSFAATTRQELDGSAVIKHYRVTKREQGGFLIDVENPIQCATLHDVVSTLIEKTAGTLQPFVPEQVYEESISFIQPDCENGERTLQRALQTPSPNPPSLPPKPGNCPFFTVPWARTPSPDPESDSDESLYLNDPSEWTTPYLCTSPNLFNQFIVDNGGAEAQAGAETTPSGLSSGQSSPALTAPVLLPESRCGSVQRAGAENVTFPLFPLCLILCVQSRPALRVSCGYPSLPVRSRPPAAQMSDGQRNSSDTGISGWMLWLLMSGGTIAAVLAVIAVCYCLLHWKQKHRNTGTRDNPIYENITRPRPVPPPNSLEQKPPELLCTPKPQQRRLPPSSASCRPTPQSRKSGSFRPDSVPGESKGRKVSLSGRRTGFSAGGAVLTPLASRAGSLVVIIAVPDKPAPRSCRSRTGPEIPVPCGWLTGAGQRTGVQPSCSELNRAAAAGVWQDCVATGVHWAHRWGALQAVLSPVHQLRTGHGGSGRSVEREDSRGPRPEPWGHLRKGQSSILQISEVGREAGDPDPEGYRLLTGECRGPQCARDGCGGRDVDSPLYEGVLSGLPYRPHLQASVLQIKAMLGSDSKTSGETKTSPLSLRLALTVPPPPPLFSKTALPPYSQHEQKSQLQQVFSTISKLDGNIKLFREEGISNYTTMLLREDLGLLIVGAREAIYALDMGDIFSKKSNVTWQVISDKQRDCVNKGKDAETECRNYIRTLHKIDDDNMYVCGTDAFSPTCDVLVYRDGKLQLKNKKEEGKGKCPFDPFQRYSSVMVDGDLYCATAINFLGSEPAVLRSSPSALRTEFKSSWLNEPNFVYMDVVPESRGNAEGDDDKVYLFFSESAVEYDFFSKLPVSRVARVCKGDLGGQRTLQKKWTSFLKARLDCSAPGHSLPFVVQDVFLLHSADWRESIFYAVFVPQSGLLDVSAVCAYRVADVSQVFSHGKYKTPVTVESSHVKWVMYSGEVPVPRPGACINNATRAMGMQQSLDLPDKTLQFIRDRPLMDDAVVPLGGQPQLVKKGAQLTRIAVDRVTVLDGRSYHVMFIGTVNGYLQKAVNFDGEMFIIEEVQLFHPPEPIKTMRLSAPKGQLYVGSESGVVQVPLSVCSRYETCLDCVLARDPYCAWDRRAALCTAIPRSATASHTDLIQSVRDGDASRCPKSGAVRLENCTLIPGNNIKLQCQPVSNLAEVEWRFQDRLIPNSDSKYYIYSDGMLIFNASAADAGDYTCQSVEQVNGRQYPLTMAVYKLLPRRDTDELSPLTTPAGSYLPKDSRILNNSQSASQDPDLPLPRVREQTLVALQVAVALLTTLLAALLMWNLYRGHISMQCCRGAAQGRAKSSLRPRQLSGGQVDSTAHQVPFTPKGLPEATALVQGYNNTNNNHGRAAVATNGAFTRPPTVLLSTLDDLKFIDDESEI</sequence>
<dbReference type="GO" id="GO:0045499">
    <property type="term" value="F:chemorepellent activity"/>
    <property type="evidence" value="ECO:0007669"/>
    <property type="project" value="TreeGrafter"/>
</dbReference>
<dbReference type="GO" id="GO:0043931">
    <property type="term" value="P:ossification involved in bone maturation"/>
    <property type="evidence" value="ECO:0007669"/>
    <property type="project" value="TreeGrafter"/>
</dbReference>
<dbReference type="Gene3D" id="2.60.40.10">
    <property type="entry name" value="Immunoglobulins"/>
    <property type="match status" value="1"/>
</dbReference>
<feature type="transmembrane region" description="Helical" evidence="18">
    <location>
        <begin position="634"/>
        <end position="658"/>
    </location>
</feature>
<feature type="region of interest" description="Disordered" evidence="17">
    <location>
        <begin position="734"/>
        <end position="765"/>
    </location>
</feature>
<dbReference type="SUPFAM" id="SSF101912">
    <property type="entry name" value="Sema domain"/>
    <property type="match status" value="1"/>
</dbReference>
<evidence type="ECO:0000256" key="6">
    <source>
        <dbReference type="ARBA" id="ARBA00022782"/>
    </source>
</evidence>
<feature type="compositionally biased region" description="Polar residues" evidence="17">
    <location>
        <begin position="1601"/>
        <end position="1610"/>
    </location>
</feature>
<keyword evidence="10 18" id="KW-0472">Membrane</keyword>
<keyword evidence="8 18" id="KW-1133">Transmembrane helix</keyword>
<evidence type="ECO:0000256" key="5">
    <source>
        <dbReference type="ARBA" id="ARBA00022692"/>
    </source>
</evidence>
<dbReference type="EMBL" id="JAAWVO010021715">
    <property type="protein sequence ID" value="MBN3315549.1"/>
    <property type="molecule type" value="Genomic_DNA"/>
</dbReference>
<feature type="compositionally biased region" description="Polar residues" evidence="17">
    <location>
        <begin position="596"/>
        <end position="609"/>
    </location>
</feature>
<dbReference type="GO" id="GO:0001755">
    <property type="term" value="P:neural crest cell migration"/>
    <property type="evidence" value="ECO:0007669"/>
    <property type="project" value="TreeGrafter"/>
</dbReference>
<keyword evidence="5 18" id="KW-0812">Transmembrane</keyword>
<feature type="compositionally biased region" description="Polar residues" evidence="17">
    <location>
        <begin position="428"/>
        <end position="441"/>
    </location>
</feature>
<dbReference type="InterPro" id="IPR036860">
    <property type="entry name" value="SH2_dom_sf"/>
</dbReference>
<feature type="domain" description="SH2" evidence="19">
    <location>
        <begin position="223"/>
        <end position="338"/>
    </location>
</feature>
<dbReference type="GO" id="GO:0005615">
    <property type="term" value="C:extracellular space"/>
    <property type="evidence" value="ECO:0007669"/>
    <property type="project" value="TreeGrafter"/>
</dbReference>
<dbReference type="GO" id="GO:0005886">
    <property type="term" value="C:plasma membrane"/>
    <property type="evidence" value="ECO:0007669"/>
    <property type="project" value="TreeGrafter"/>
</dbReference>
<dbReference type="PANTHER" id="PTHR11036:SF135">
    <property type="entry name" value="SEMAPHORIN 4D ISOFORM X1-RELATED"/>
    <property type="match status" value="1"/>
</dbReference>
<dbReference type="GO" id="GO:0030335">
    <property type="term" value="P:positive regulation of cell migration"/>
    <property type="evidence" value="ECO:0007669"/>
    <property type="project" value="TreeGrafter"/>
</dbReference>
<dbReference type="GO" id="GO:0071526">
    <property type="term" value="P:semaphorin-plexin signaling pathway"/>
    <property type="evidence" value="ECO:0007669"/>
    <property type="project" value="TreeGrafter"/>
</dbReference>
<dbReference type="InterPro" id="IPR002165">
    <property type="entry name" value="Plexin_repeat"/>
</dbReference>
<evidence type="ECO:0000259" key="21">
    <source>
        <dbReference type="PROSITE" id="PS50835"/>
    </source>
</evidence>
<protein>
    <recommendedName>
        <fullName evidence="14">Semaphorin-1A</fullName>
    </recommendedName>
</protein>
<feature type="region of interest" description="Disordered" evidence="17">
    <location>
        <begin position="1"/>
        <end position="82"/>
    </location>
</feature>
<feature type="region of interest" description="Disordered" evidence="17">
    <location>
        <begin position="553"/>
        <end position="632"/>
    </location>
</feature>
<evidence type="ECO:0000259" key="22">
    <source>
        <dbReference type="PROSITE" id="PS51004"/>
    </source>
</evidence>
<evidence type="ECO:0000256" key="18">
    <source>
        <dbReference type="SAM" id="Phobius"/>
    </source>
</evidence>
<feature type="region of interest" description="Disordered" evidence="17">
    <location>
        <begin position="349"/>
        <end position="391"/>
    </location>
</feature>
<keyword evidence="24" id="KW-1185">Reference proteome</keyword>
<dbReference type="SMART" id="SM00409">
    <property type="entry name" value="IG"/>
    <property type="match status" value="1"/>
</dbReference>
<dbReference type="InterPro" id="IPR016201">
    <property type="entry name" value="PSI"/>
</dbReference>
<dbReference type="InterPro" id="IPR027231">
    <property type="entry name" value="Semaphorin"/>
</dbReference>
<evidence type="ECO:0000256" key="10">
    <source>
        <dbReference type="ARBA" id="ARBA00023136"/>
    </source>
</evidence>
<feature type="region of interest" description="Disordered" evidence="17">
    <location>
        <begin position="1513"/>
        <end position="1542"/>
    </location>
</feature>